<protein>
    <submittedName>
        <fullName evidence="1">Uncharacterized protein</fullName>
    </submittedName>
</protein>
<proteinExistence type="predicted"/>
<gene>
    <name evidence="1" type="ORF">EZS28_002473</name>
</gene>
<sequence>METPFSSGQNNSINIRGAQDKFNSISHHWSEQFPSGLSQSSSMVRGLYVGSNYQSGGSKHFQILFYFELNLQQYKQTIEKVLFLILGSQRYKSQCVHYKFASRTGLDSPSDQLDPESYQQNNQKSCECLTNNTGLVQDQVLTINNKCIEGIEPRPITSSTCPKQENAEQLFVEVTSRKHLGTTNDKSVNGEILYVNLLHLAGLTDDAIFQTLCTISFETWRKRRTALTNLVDYIETNLIDIELLLGESPDIQIVNVLVKYLTNFLNDYIPNKEIEAVIRVNGLSETQREMIYSLTLCSEVVAEYETSGSDSLNFLSDETEDETRSL</sequence>
<accession>A0A5J4X4T7</accession>
<name>A0A5J4X4T7_9EUKA</name>
<reference evidence="1 2" key="1">
    <citation type="submission" date="2019-03" db="EMBL/GenBank/DDBJ databases">
        <title>Single cell metagenomics reveals metabolic interactions within the superorganism composed of flagellate Streblomastix strix and complex community of Bacteroidetes bacteria on its surface.</title>
        <authorList>
            <person name="Treitli S.C."/>
            <person name="Kolisko M."/>
            <person name="Husnik F."/>
            <person name="Keeling P."/>
            <person name="Hampl V."/>
        </authorList>
    </citation>
    <scope>NUCLEOTIDE SEQUENCE [LARGE SCALE GENOMIC DNA]</scope>
    <source>
        <strain evidence="1">ST1C</strain>
    </source>
</reference>
<evidence type="ECO:0000313" key="2">
    <source>
        <dbReference type="Proteomes" id="UP000324800"/>
    </source>
</evidence>
<organism evidence="1 2">
    <name type="scientific">Streblomastix strix</name>
    <dbReference type="NCBI Taxonomy" id="222440"/>
    <lineage>
        <taxon>Eukaryota</taxon>
        <taxon>Metamonada</taxon>
        <taxon>Preaxostyla</taxon>
        <taxon>Oxymonadida</taxon>
        <taxon>Streblomastigidae</taxon>
        <taxon>Streblomastix</taxon>
    </lineage>
</organism>
<evidence type="ECO:0000313" key="1">
    <source>
        <dbReference type="EMBL" id="KAA6402003.1"/>
    </source>
</evidence>
<dbReference type="Proteomes" id="UP000324800">
    <property type="component" value="Unassembled WGS sequence"/>
</dbReference>
<dbReference type="AlphaFoldDB" id="A0A5J4X4T7"/>
<comment type="caution">
    <text evidence="1">The sequence shown here is derived from an EMBL/GenBank/DDBJ whole genome shotgun (WGS) entry which is preliminary data.</text>
</comment>
<dbReference type="EMBL" id="SNRW01000299">
    <property type="protein sequence ID" value="KAA6402003.1"/>
    <property type="molecule type" value="Genomic_DNA"/>
</dbReference>